<dbReference type="PROSITE" id="PS51257">
    <property type="entry name" value="PROKAR_LIPOPROTEIN"/>
    <property type="match status" value="1"/>
</dbReference>
<dbReference type="AlphaFoldDB" id="A0A1H4AG30"/>
<dbReference type="SUPFAM" id="SSF53850">
    <property type="entry name" value="Periplasmic binding protein-like II"/>
    <property type="match status" value="1"/>
</dbReference>
<protein>
    <submittedName>
        <fullName evidence="3">Tripartite-type tricarboxylate transporter, receptor component TctC</fullName>
    </submittedName>
</protein>
<dbReference type="Gene3D" id="3.40.190.150">
    <property type="entry name" value="Bordetella uptake gene, domain 1"/>
    <property type="match status" value="1"/>
</dbReference>
<accession>A0A1H4AG30</accession>
<organism evidence="3 4">
    <name type="scientific">Thalassobacillus cyri</name>
    <dbReference type="NCBI Taxonomy" id="571932"/>
    <lineage>
        <taxon>Bacteria</taxon>
        <taxon>Bacillati</taxon>
        <taxon>Bacillota</taxon>
        <taxon>Bacilli</taxon>
        <taxon>Bacillales</taxon>
        <taxon>Bacillaceae</taxon>
        <taxon>Thalassobacillus</taxon>
    </lineage>
</organism>
<feature type="signal peptide" evidence="2">
    <location>
        <begin position="1"/>
        <end position="25"/>
    </location>
</feature>
<dbReference type="PANTHER" id="PTHR42928">
    <property type="entry name" value="TRICARBOXYLATE-BINDING PROTEIN"/>
    <property type="match status" value="1"/>
</dbReference>
<evidence type="ECO:0000313" key="3">
    <source>
        <dbReference type="EMBL" id="SEA34494.1"/>
    </source>
</evidence>
<dbReference type="RefSeq" id="WP_093043568.1">
    <property type="nucleotide sequence ID" value="NZ_FNQR01000004.1"/>
</dbReference>
<dbReference type="Gene3D" id="3.40.190.10">
    <property type="entry name" value="Periplasmic binding protein-like II"/>
    <property type="match status" value="1"/>
</dbReference>
<dbReference type="InterPro" id="IPR042100">
    <property type="entry name" value="Bug_dom1"/>
</dbReference>
<comment type="similarity">
    <text evidence="1">Belongs to the UPF0065 (bug) family.</text>
</comment>
<reference evidence="3 4" key="1">
    <citation type="submission" date="2016-10" db="EMBL/GenBank/DDBJ databases">
        <authorList>
            <person name="de Groot N.N."/>
        </authorList>
    </citation>
    <scope>NUCLEOTIDE SEQUENCE [LARGE SCALE GENOMIC DNA]</scope>
    <source>
        <strain evidence="3 4">CCM7597</strain>
    </source>
</reference>
<dbReference type="InterPro" id="IPR005064">
    <property type="entry name" value="BUG"/>
</dbReference>
<gene>
    <name evidence="3" type="ORF">SAMN05421743_10476</name>
</gene>
<dbReference type="CDD" id="cd07012">
    <property type="entry name" value="PBP2_Bug_TTT"/>
    <property type="match status" value="1"/>
</dbReference>
<sequence>MFKKYLYVMVLGVILVLTACSNTTAQEEEAYPKKSIDLIVSYAAGGGTDTGARILQPYLEEELGVSVNIINKPGGAGWVGWADLANAEPDGYTIGYLNSPNIITGYLDPKFNRSQNLESFQPIANHVLDPGVIAIKPNDDRFSNIKELVEYAQNNKITATTSGVGSNDHMAILKLNKFYDTNITPVHTKGAAEGSAQVLGDHVDVFVAKVGEAANLHKSGELKAVAVMTEERSPFIEEVPTMEESGYPEVTSRSARGIGAPAGLSEEKLEILSEAFKKAIENEKQVKEMEAQGLQVKHLGPEEYKTMLKEDESSVKDLSGLLGY</sequence>
<evidence type="ECO:0000313" key="4">
    <source>
        <dbReference type="Proteomes" id="UP000198584"/>
    </source>
</evidence>
<keyword evidence="4" id="KW-1185">Reference proteome</keyword>
<keyword evidence="2" id="KW-0732">Signal</keyword>
<dbReference type="OrthoDB" id="8881899at2"/>
<feature type="chain" id="PRO_5011793951" evidence="2">
    <location>
        <begin position="26"/>
        <end position="324"/>
    </location>
</feature>
<dbReference type="Proteomes" id="UP000198584">
    <property type="component" value="Unassembled WGS sequence"/>
</dbReference>
<evidence type="ECO:0000256" key="2">
    <source>
        <dbReference type="SAM" id="SignalP"/>
    </source>
</evidence>
<dbReference type="Pfam" id="PF03401">
    <property type="entry name" value="TctC"/>
    <property type="match status" value="1"/>
</dbReference>
<name>A0A1H4AG30_9BACI</name>
<evidence type="ECO:0000256" key="1">
    <source>
        <dbReference type="ARBA" id="ARBA00006987"/>
    </source>
</evidence>
<dbReference type="PANTHER" id="PTHR42928:SF5">
    <property type="entry name" value="BLR1237 PROTEIN"/>
    <property type="match status" value="1"/>
</dbReference>
<dbReference type="PIRSF" id="PIRSF017082">
    <property type="entry name" value="YflP"/>
    <property type="match status" value="1"/>
</dbReference>
<proteinExistence type="inferred from homology"/>
<dbReference type="STRING" id="571932.SAMN05421743_10476"/>
<dbReference type="EMBL" id="FNQR01000004">
    <property type="protein sequence ID" value="SEA34494.1"/>
    <property type="molecule type" value="Genomic_DNA"/>
</dbReference>
<keyword evidence="3" id="KW-0675">Receptor</keyword>